<dbReference type="InterPro" id="IPR019734">
    <property type="entry name" value="TPR_rpt"/>
</dbReference>
<evidence type="ECO:0000256" key="1">
    <source>
        <dbReference type="PROSITE-ProRule" id="PRU00339"/>
    </source>
</evidence>
<evidence type="ECO:0000256" key="2">
    <source>
        <dbReference type="SAM" id="SignalP"/>
    </source>
</evidence>
<keyword evidence="2" id="KW-0732">Signal</keyword>
<evidence type="ECO:0000313" key="3">
    <source>
        <dbReference type="EMBL" id="ALO43756.1"/>
    </source>
</evidence>
<dbReference type="Proteomes" id="UP000061457">
    <property type="component" value="Chromosome I"/>
</dbReference>
<dbReference type="SUPFAM" id="SSF53474">
    <property type="entry name" value="alpha/beta-Hydrolases"/>
    <property type="match status" value="1"/>
</dbReference>
<keyword evidence="1" id="KW-0802">TPR repeat</keyword>
<dbReference type="InterPro" id="IPR011990">
    <property type="entry name" value="TPR-like_helical_dom_sf"/>
</dbReference>
<sequence length="398" mass="45012">MHLLKPLALSLSLALSSIVVSPLALSQTSATEERADYTQFIHVFKSKILNEERTVVVQLPKSYKAEPDKVYPVIYRLDGAGNLPLITSVLERLQNDNAAPEAIIVAIENTERLRDLYPTVNEEPQGPVGLGGGGKKFLDFFEKELIPLIDEKYRTHDYKVIGGASAAGVFALYAMTEKPTLFQAHLAYSPAVWWNYGAAVNRTKEFLKKNKTLDTYLYMNIGEEAGVMRERYDDLQQFIQNNKPFKLSYVSDALDGVSHNLTSAAGAFNAYHNLFMAKQMPLKKLTYDMASIDAYYKKLSEQWGEQVTPPDNAVRQLGYQLIGMRNFDKAIKVFAHNTKLHPNSVDAWWGLSYGYEQKEDNKKAFEFLEKAVKLADKSYPYYDMLMNTQTRLKAAANL</sequence>
<dbReference type="InterPro" id="IPR029058">
    <property type="entry name" value="AB_hydrolase_fold"/>
</dbReference>
<dbReference type="KEGG" id="pphe:PP2015_3279"/>
<evidence type="ECO:0000313" key="4">
    <source>
        <dbReference type="Proteomes" id="UP000061457"/>
    </source>
</evidence>
<dbReference type="Pfam" id="PF00756">
    <property type="entry name" value="Esterase"/>
    <property type="match status" value="1"/>
</dbReference>
<organism evidence="3 4">
    <name type="scientific">Pseudoalteromonas phenolica</name>
    <dbReference type="NCBI Taxonomy" id="161398"/>
    <lineage>
        <taxon>Bacteria</taxon>
        <taxon>Pseudomonadati</taxon>
        <taxon>Pseudomonadota</taxon>
        <taxon>Gammaproteobacteria</taxon>
        <taxon>Alteromonadales</taxon>
        <taxon>Pseudoalteromonadaceae</taxon>
        <taxon>Pseudoalteromonas</taxon>
    </lineage>
</organism>
<dbReference type="InterPro" id="IPR050583">
    <property type="entry name" value="Mycobacterial_A85_antigen"/>
</dbReference>
<dbReference type="SUPFAM" id="SSF48452">
    <property type="entry name" value="TPR-like"/>
    <property type="match status" value="1"/>
</dbReference>
<dbReference type="InterPro" id="IPR000801">
    <property type="entry name" value="Esterase-like"/>
</dbReference>
<dbReference type="PATRIC" id="fig|161398.10.peg.3342"/>
<dbReference type="STRING" id="161398.PP2015_3279"/>
<dbReference type="Gene3D" id="3.40.50.1820">
    <property type="entry name" value="alpha/beta hydrolase"/>
    <property type="match status" value="1"/>
</dbReference>
<feature type="chain" id="PRO_5006601159" evidence="2">
    <location>
        <begin position="27"/>
        <end position="398"/>
    </location>
</feature>
<dbReference type="RefSeq" id="WP_405127333.1">
    <property type="nucleotide sequence ID" value="NZ_CP013187.1"/>
</dbReference>
<protein>
    <submittedName>
        <fullName evidence="3">Esterase</fullName>
    </submittedName>
</protein>
<feature type="repeat" description="TPR" evidence="1">
    <location>
        <begin position="311"/>
        <end position="344"/>
    </location>
</feature>
<dbReference type="AlphaFoldDB" id="A0A0S2K5X3"/>
<feature type="repeat" description="TPR" evidence="1">
    <location>
        <begin position="345"/>
        <end position="378"/>
    </location>
</feature>
<dbReference type="EMBL" id="CP013187">
    <property type="protein sequence ID" value="ALO43756.1"/>
    <property type="molecule type" value="Genomic_DNA"/>
</dbReference>
<feature type="signal peptide" evidence="2">
    <location>
        <begin position="1"/>
        <end position="26"/>
    </location>
</feature>
<dbReference type="PANTHER" id="PTHR48098:SF6">
    <property type="entry name" value="FERRI-BACILLIBACTIN ESTERASE BESA"/>
    <property type="match status" value="1"/>
</dbReference>
<keyword evidence="4" id="KW-1185">Reference proteome</keyword>
<dbReference type="PROSITE" id="PS50005">
    <property type="entry name" value="TPR"/>
    <property type="match status" value="2"/>
</dbReference>
<name>A0A0S2K5X3_9GAMM</name>
<proteinExistence type="predicted"/>
<dbReference type="Gene3D" id="1.25.40.10">
    <property type="entry name" value="Tetratricopeptide repeat domain"/>
    <property type="match status" value="1"/>
</dbReference>
<reference evidence="3 4" key="1">
    <citation type="submission" date="2015-11" db="EMBL/GenBank/DDBJ databases">
        <authorList>
            <person name="Zhang Y."/>
            <person name="Guo Z."/>
        </authorList>
    </citation>
    <scope>NUCLEOTIDE SEQUENCE [LARGE SCALE GENOMIC DNA]</scope>
    <source>
        <strain evidence="3 4">KCTC 12086</strain>
    </source>
</reference>
<accession>A0A0S2K5X3</accession>
<gene>
    <name evidence="3" type="ORF">PP2015_3279</name>
</gene>
<dbReference type="PANTHER" id="PTHR48098">
    <property type="entry name" value="ENTEROCHELIN ESTERASE-RELATED"/>
    <property type="match status" value="1"/>
</dbReference>